<evidence type="ECO:0000313" key="2">
    <source>
        <dbReference type="Proteomes" id="UP000321617"/>
    </source>
</evidence>
<name>A0A562VDY1_9ACTN</name>
<accession>A0A562VDY1</accession>
<evidence type="ECO:0000313" key="1">
    <source>
        <dbReference type="EMBL" id="TWJ16096.1"/>
    </source>
</evidence>
<reference evidence="1 2" key="1">
    <citation type="journal article" date="2013" name="Stand. Genomic Sci.">
        <title>Genomic Encyclopedia of Type Strains, Phase I: The one thousand microbial genomes (KMG-I) project.</title>
        <authorList>
            <person name="Kyrpides N.C."/>
            <person name="Woyke T."/>
            <person name="Eisen J.A."/>
            <person name="Garrity G."/>
            <person name="Lilburn T.G."/>
            <person name="Beck B.J."/>
            <person name="Whitman W.B."/>
            <person name="Hugenholtz P."/>
            <person name="Klenk H.P."/>
        </authorList>
    </citation>
    <scope>NUCLEOTIDE SEQUENCE [LARGE SCALE GENOMIC DNA]</scope>
    <source>
        <strain evidence="1 2">DSM 45044</strain>
    </source>
</reference>
<dbReference type="Proteomes" id="UP000321617">
    <property type="component" value="Unassembled WGS sequence"/>
</dbReference>
<proteinExistence type="predicted"/>
<protein>
    <submittedName>
        <fullName evidence="1">Uncharacterized protein</fullName>
    </submittedName>
</protein>
<organism evidence="1 2">
    <name type="scientific">Stackebrandtia albiflava</name>
    <dbReference type="NCBI Taxonomy" id="406432"/>
    <lineage>
        <taxon>Bacteria</taxon>
        <taxon>Bacillati</taxon>
        <taxon>Actinomycetota</taxon>
        <taxon>Actinomycetes</taxon>
        <taxon>Glycomycetales</taxon>
        <taxon>Glycomycetaceae</taxon>
        <taxon>Stackebrandtia</taxon>
    </lineage>
</organism>
<dbReference type="EMBL" id="VLLL01000005">
    <property type="protein sequence ID" value="TWJ16096.1"/>
    <property type="molecule type" value="Genomic_DNA"/>
</dbReference>
<sequence>MIRAERLPTGYARITMGDVPMEWLPAALARLTGVEPAEVHQVLNGRPLHAIPVERQGARLLLVFGRTREGRILLVIIRPRPSFDSQILWAREATTSEAQAHRAWEEEQS</sequence>
<keyword evidence="2" id="KW-1185">Reference proteome</keyword>
<dbReference type="AlphaFoldDB" id="A0A562VDY1"/>
<gene>
    <name evidence="1" type="ORF">LX16_1818</name>
</gene>
<comment type="caution">
    <text evidence="1">The sequence shown here is derived from an EMBL/GenBank/DDBJ whole genome shotgun (WGS) entry which is preliminary data.</text>
</comment>